<feature type="transmembrane region" description="Helical" evidence="8">
    <location>
        <begin position="181"/>
        <end position="204"/>
    </location>
</feature>
<name>A0A3A4KMB1_9NOCA</name>
<dbReference type="InterPro" id="IPR018584">
    <property type="entry name" value="GT87"/>
</dbReference>
<evidence type="ECO:0000313" key="9">
    <source>
        <dbReference type="EMBL" id="RJO75176.1"/>
    </source>
</evidence>
<keyword evidence="5 8" id="KW-1133">Transmembrane helix</keyword>
<feature type="transmembrane region" description="Helical" evidence="8">
    <location>
        <begin position="135"/>
        <end position="152"/>
    </location>
</feature>
<accession>A0A3A4KMB1</accession>
<evidence type="ECO:0000256" key="2">
    <source>
        <dbReference type="ARBA" id="ARBA00022475"/>
    </source>
</evidence>
<keyword evidence="3" id="KW-0808">Transferase</keyword>
<evidence type="ECO:0000256" key="8">
    <source>
        <dbReference type="SAM" id="Phobius"/>
    </source>
</evidence>
<keyword evidence="10" id="KW-1185">Reference proteome</keyword>
<feature type="transmembrane region" description="Helical" evidence="8">
    <location>
        <begin position="21"/>
        <end position="44"/>
    </location>
</feature>
<keyword evidence="4 8" id="KW-0812">Transmembrane</keyword>
<dbReference type="OrthoDB" id="9774600at2"/>
<feature type="transmembrane region" description="Helical" evidence="8">
    <location>
        <begin position="343"/>
        <end position="365"/>
    </location>
</feature>
<evidence type="ECO:0000256" key="4">
    <source>
        <dbReference type="ARBA" id="ARBA00022692"/>
    </source>
</evidence>
<keyword evidence="2" id="KW-1003">Cell membrane</keyword>
<evidence type="ECO:0000256" key="6">
    <source>
        <dbReference type="ARBA" id="ARBA00023136"/>
    </source>
</evidence>
<evidence type="ECO:0000256" key="3">
    <source>
        <dbReference type="ARBA" id="ARBA00022679"/>
    </source>
</evidence>
<dbReference type="EMBL" id="QZFU01000019">
    <property type="protein sequence ID" value="RJO75176.1"/>
    <property type="molecule type" value="Genomic_DNA"/>
</dbReference>
<reference evidence="9 10" key="1">
    <citation type="submission" date="2018-09" db="EMBL/GenBank/DDBJ databases">
        <title>YIM PH21274 draft genome.</title>
        <authorList>
            <person name="Miao C."/>
        </authorList>
    </citation>
    <scope>NUCLEOTIDE SEQUENCE [LARGE SCALE GENOMIC DNA]</scope>
    <source>
        <strain evidence="9 10">YIM PH 21724</strain>
    </source>
</reference>
<evidence type="ECO:0000256" key="5">
    <source>
        <dbReference type="ARBA" id="ARBA00022989"/>
    </source>
</evidence>
<protein>
    <submittedName>
        <fullName evidence="9">DUF2029 domain-containing protein</fullName>
    </submittedName>
</protein>
<dbReference type="AlphaFoldDB" id="A0A3A4KMB1"/>
<organism evidence="9 10">
    <name type="scientific">Nocardia panacis</name>
    <dbReference type="NCBI Taxonomy" id="2340916"/>
    <lineage>
        <taxon>Bacteria</taxon>
        <taxon>Bacillati</taxon>
        <taxon>Actinomycetota</taxon>
        <taxon>Actinomycetes</taxon>
        <taxon>Mycobacteriales</taxon>
        <taxon>Nocardiaceae</taxon>
        <taxon>Nocardia</taxon>
    </lineage>
</organism>
<comment type="subcellular location">
    <subcellularLocation>
        <location evidence="1">Cell membrane</location>
        <topology evidence="1">Multi-pass membrane protein</topology>
    </subcellularLocation>
</comment>
<feature type="transmembrane region" description="Helical" evidence="8">
    <location>
        <begin position="394"/>
        <end position="415"/>
    </location>
</feature>
<feature type="transmembrane region" description="Helical" evidence="8">
    <location>
        <begin position="275"/>
        <end position="294"/>
    </location>
</feature>
<evidence type="ECO:0000256" key="7">
    <source>
        <dbReference type="ARBA" id="ARBA00024033"/>
    </source>
</evidence>
<evidence type="ECO:0000313" key="10">
    <source>
        <dbReference type="Proteomes" id="UP000266677"/>
    </source>
</evidence>
<dbReference type="Proteomes" id="UP000266677">
    <property type="component" value="Unassembled WGS sequence"/>
</dbReference>
<feature type="transmembrane region" description="Helical" evidence="8">
    <location>
        <begin position="211"/>
        <end position="230"/>
    </location>
</feature>
<dbReference type="GO" id="GO:0016758">
    <property type="term" value="F:hexosyltransferase activity"/>
    <property type="evidence" value="ECO:0007669"/>
    <property type="project" value="InterPro"/>
</dbReference>
<proteinExistence type="inferred from homology"/>
<gene>
    <name evidence="9" type="ORF">D5S18_17590</name>
</gene>
<comment type="caution">
    <text evidence="9">The sequence shown here is derived from an EMBL/GenBank/DDBJ whole genome shotgun (WGS) entry which is preliminary data.</text>
</comment>
<dbReference type="Pfam" id="PF09594">
    <property type="entry name" value="GT87"/>
    <property type="match status" value="1"/>
</dbReference>
<dbReference type="RefSeq" id="WP_120042050.1">
    <property type="nucleotide sequence ID" value="NZ_QZFU01000019.1"/>
</dbReference>
<comment type="similarity">
    <text evidence="7">Belongs to the glycosyltransferase 87 family.</text>
</comment>
<dbReference type="GO" id="GO:0005886">
    <property type="term" value="C:plasma membrane"/>
    <property type="evidence" value="ECO:0007669"/>
    <property type="project" value="UniProtKB-SubCell"/>
</dbReference>
<feature type="transmembrane region" description="Helical" evidence="8">
    <location>
        <begin position="301"/>
        <end position="323"/>
    </location>
</feature>
<keyword evidence="6 8" id="KW-0472">Membrane</keyword>
<feature type="transmembrane region" description="Helical" evidence="8">
    <location>
        <begin position="106"/>
        <end position="129"/>
    </location>
</feature>
<evidence type="ECO:0000256" key="1">
    <source>
        <dbReference type="ARBA" id="ARBA00004651"/>
    </source>
</evidence>
<sequence>MTVSGVGTAAESRLRELSWRAVAVALGAGVLALIVQGLVVPYTAAPSFGLLVNQADLAIYRQAAEVVLNGRELYTASVGDGWFTYTPFAALLLTPLALIPLGSAQLVWAALSLLAVWVTIRQSALALGYAPGSRLGWWCVGLAAVAVDLEAVRATLWQGQINLILMGLVVADLARPESARWRGWAVGVVAGIKLTAIVFVPYLLVTRQWKAAGIACGSGTVTFLLGAAVLPGDSREYWLHAVREVRRIGPVGHPGNQSLMGVLTNWTHGRLPGSVWFLAAMLLLAAGLLAARWVRDGGNEILALALVGMAGCVISPMAWFHHWVWFVPLLVVLVDRAWRIGEWWWAALGSTLVVASMWMFSWAYIEVVRIGATGLSLYDATDAATDPMPRWMKVFTCGVPVLCYAVVVAGVWWMWLRQRNARTVAV</sequence>